<evidence type="ECO:0000313" key="2">
    <source>
        <dbReference type="EMBL" id="AXY78423.1"/>
    </source>
</evidence>
<dbReference type="RefSeq" id="WP_119054295.1">
    <property type="nucleotide sequence ID" value="NZ_CP032157.1"/>
</dbReference>
<dbReference type="KEGG" id="pseg:D3H65_32495"/>
<feature type="compositionally biased region" description="Polar residues" evidence="1">
    <location>
        <begin position="282"/>
        <end position="291"/>
    </location>
</feature>
<feature type="region of interest" description="Disordered" evidence="1">
    <location>
        <begin position="267"/>
        <end position="291"/>
    </location>
</feature>
<keyword evidence="3" id="KW-1185">Reference proteome</keyword>
<evidence type="ECO:0000256" key="1">
    <source>
        <dbReference type="SAM" id="MobiDB-lite"/>
    </source>
</evidence>
<feature type="compositionally biased region" description="Basic and acidic residues" evidence="1">
    <location>
        <begin position="267"/>
        <end position="277"/>
    </location>
</feature>
<dbReference type="AlphaFoldDB" id="A0A3B7MY04"/>
<dbReference type="OrthoDB" id="1440774at2"/>
<accession>A0A3B7MY04</accession>
<gene>
    <name evidence="2" type="ORF">D3H65_32495</name>
</gene>
<sequence>MKAFTTLTLLVSLHVGVYAQQPEPLVLTVKYDFLHVYDTADRANPIRETMYLLVGQTSSNYRRSPAAPYIKPSAEPAVRSGGPTITVSGMPMAVVNAPGISEGELFQYPAAGTFKTCTHIAMNDYLVEDKLPVINWKVGTDTKTIGDFKCQQAIGTYAGRTYTVWFTTDLPFRNGPWKLNGLPGLILEARDATGDVAFTFSAFTKADSGQVTTSNKTRLITTNQKALNRVREAFNESPVATMQAQLPAGSPVPTLAYRLPSGKTVRGEEAQELIEQKRKAKNPNNNPLELK</sequence>
<dbReference type="Proteomes" id="UP000263900">
    <property type="component" value="Chromosome"/>
</dbReference>
<proteinExistence type="predicted"/>
<dbReference type="EMBL" id="CP032157">
    <property type="protein sequence ID" value="AXY78423.1"/>
    <property type="molecule type" value="Genomic_DNA"/>
</dbReference>
<reference evidence="2 3" key="1">
    <citation type="submission" date="2018-09" db="EMBL/GenBank/DDBJ databases">
        <title>Genome sequencing of strain 6GH32-13.</title>
        <authorList>
            <person name="Weon H.-Y."/>
            <person name="Heo J."/>
            <person name="Kwon S.-W."/>
        </authorList>
    </citation>
    <scope>NUCLEOTIDE SEQUENCE [LARGE SCALE GENOMIC DNA]</scope>
    <source>
        <strain evidence="2 3">5GH32-13</strain>
    </source>
</reference>
<name>A0A3B7MY04_9BACT</name>
<organism evidence="2 3">
    <name type="scientific">Paraflavitalea soli</name>
    <dbReference type="NCBI Taxonomy" id="2315862"/>
    <lineage>
        <taxon>Bacteria</taxon>
        <taxon>Pseudomonadati</taxon>
        <taxon>Bacteroidota</taxon>
        <taxon>Chitinophagia</taxon>
        <taxon>Chitinophagales</taxon>
        <taxon>Chitinophagaceae</taxon>
        <taxon>Paraflavitalea</taxon>
    </lineage>
</organism>
<protein>
    <submittedName>
        <fullName evidence="2">GLPGLI family protein</fullName>
    </submittedName>
</protein>
<evidence type="ECO:0000313" key="3">
    <source>
        <dbReference type="Proteomes" id="UP000263900"/>
    </source>
</evidence>
<dbReference type="NCBIfam" id="TIGR01200">
    <property type="entry name" value="GLPGLI"/>
    <property type="match status" value="1"/>
</dbReference>
<dbReference type="InterPro" id="IPR005901">
    <property type="entry name" value="GLPGLI"/>
</dbReference>
<dbReference type="Pfam" id="PF09697">
    <property type="entry name" value="Porph_ging"/>
    <property type="match status" value="1"/>
</dbReference>